<evidence type="ECO:0000256" key="1">
    <source>
        <dbReference type="SAM" id="SignalP"/>
    </source>
</evidence>
<organism evidence="2 3">
    <name type="scientific">Emergomyces pasteurianus Ep9510</name>
    <dbReference type="NCBI Taxonomy" id="1447872"/>
    <lineage>
        <taxon>Eukaryota</taxon>
        <taxon>Fungi</taxon>
        <taxon>Dikarya</taxon>
        <taxon>Ascomycota</taxon>
        <taxon>Pezizomycotina</taxon>
        <taxon>Eurotiomycetes</taxon>
        <taxon>Eurotiomycetidae</taxon>
        <taxon>Onygenales</taxon>
        <taxon>Ajellomycetaceae</taxon>
        <taxon>Emergomyces</taxon>
    </lineage>
</organism>
<dbReference type="Proteomes" id="UP000182235">
    <property type="component" value="Unassembled WGS sequence"/>
</dbReference>
<dbReference type="PANTHER" id="PTHR39599:SF1">
    <property type="entry name" value="GPI-ANCHORED PROTEIN (EUROFUNG)"/>
    <property type="match status" value="1"/>
</dbReference>
<dbReference type="OrthoDB" id="5410926at2759"/>
<evidence type="ECO:0000313" key="2">
    <source>
        <dbReference type="EMBL" id="OJD13605.1"/>
    </source>
</evidence>
<evidence type="ECO:0008006" key="4">
    <source>
        <dbReference type="Google" id="ProtNLM"/>
    </source>
</evidence>
<reference evidence="2 3" key="1">
    <citation type="submission" date="2015-07" db="EMBL/GenBank/DDBJ databases">
        <title>Emmonsia species relationships and genome sequence.</title>
        <authorList>
            <consortium name="The Broad Institute Genomics Platform"/>
            <person name="Cuomo C.A."/>
            <person name="Munoz J.F."/>
            <person name="Imamovic A."/>
            <person name="Priest M.E."/>
            <person name="Young S."/>
            <person name="Clay O.K."/>
            <person name="McEwen J.G."/>
        </authorList>
    </citation>
    <scope>NUCLEOTIDE SEQUENCE [LARGE SCALE GENOMIC DNA]</scope>
    <source>
        <strain evidence="2 3">UAMH 9510</strain>
    </source>
</reference>
<keyword evidence="3" id="KW-1185">Reference proteome</keyword>
<accession>A0A1J9QEJ3</accession>
<gene>
    <name evidence="2" type="ORF">AJ78_05949</name>
</gene>
<dbReference type="EMBL" id="LGRN01000285">
    <property type="protein sequence ID" value="OJD13605.1"/>
    <property type="molecule type" value="Genomic_DNA"/>
</dbReference>
<name>A0A1J9QEJ3_9EURO</name>
<dbReference type="VEuPathDB" id="FungiDB:AJ78_05949"/>
<sequence length="275" mass="27770">MRLKSLPLLPLLLLTPAGADNTNINADTSPFYQPLFDSNNNANPIFLDSRNAHEVAAIALAKRQSNCRDGFNSCALLGAAEACCQPDAVCSRDDANKIACCPSGAACTGRLSDPPQTTSSNFMFPQPGTATTTTSPFPTAGPTSTGPTVPNAPFPFTIIPTTFPNQDACVSAYTGCQVQYSSCTASLGGVNGVTIGGGGGQGGITVPGVVPTVGNPQSVCSSLSTEACHGLQVGYCTAFRGGMGSGAVAARARGSNGLLYDILVGIVVAVAGMVV</sequence>
<keyword evidence="1" id="KW-0732">Signal</keyword>
<dbReference type="PANTHER" id="PTHR39599">
    <property type="entry name" value="GPI-ANCHORED PROTEIN (EUROFUNG)-RELATED-RELATED"/>
    <property type="match status" value="1"/>
</dbReference>
<dbReference type="AlphaFoldDB" id="A0A1J9QEJ3"/>
<feature type="signal peptide" evidence="1">
    <location>
        <begin position="1"/>
        <end position="19"/>
    </location>
</feature>
<evidence type="ECO:0000313" key="3">
    <source>
        <dbReference type="Proteomes" id="UP000182235"/>
    </source>
</evidence>
<comment type="caution">
    <text evidence="2">The sequence shown here is derived from an EMBL/GenBank/DDBJ whole genome shotgun (WGS) entry which is preliminary data.</text>
</comment>
<proteinExistence type="predicted"/>
<protein>
    <recommendedName>
        <fullName evidence="4">Hydrophobin</fullName>
    </recommendedName>
</protein>
<feature type="chain" id="PRO_5012272774" description="Hydrophobin" evidence="1">
    <location>
        <begin position="20"/>
        <end position="275"/>
    </location>
</feature>